<evidence type="ECO:0000313" key="3">
    <source>
        <dbReference type="Proteomes" id="UP000000493"/>
    </source>
</evidence>
<keyword evidence="2" id="KW-0436">Ligase</keyword>
<dbReference type="GO" id="GO:0016851">
    <property type="term" value="F:magnesium chelatase activity"/>
    <property type="evidence" value="ECO:0007669"/>
    <property type="project" value="UniProtKB-EC"/>
</dbReference>
<evidence type="ECO:0000259" key="1">
    <source>
        <dbReference type="Pfam" id="PF02514"/>
    </source>
</evidence>
<protein>
    <submittedName>
        <fullName evidence="2">Magnesium chelatase</fullName>
        <ecNumber evidence="2">6.6.1.1</ecNumber>
    </submittedName>
</protein>
<gene>
    <name evidence="2" type="ordered locus">Runsl_5666</name>
</gene>
<keyword evidence="2" id="KW-0614">Plasmid</keyword>
<name>A0A7U3ZRC7_RUNSL</name>
<proteinExistence type="predicted"/>
<dbReference type="CDD" id="cd10150">
    <property type="entry name" value="CobN_like"/>
    <property type="match status" value="1"/>
</dbReference>
<dbReference type="PANTHER" id="PTHR44119">
    <property type="entry name" value="MAGNESIUM-CHELATASE SUBUNIT CHLH, CHLOROPLASTIC"/>
    <property type="match status" value="1"/>
</dbReference>
<dbReference type="InterPro" id="IPR003672">
    <property type="entry name" value="CobN/Mg_chltase"/>
</dbReference>
<dbReference type="Proteomes" id="UP000000493">
    <property type="component" value="Plasmid pRUNSL01"/>
</dbReference>
<reference evidence="2 3" key="2">
    <citation type="journal article" date="2012" name="Stand. Genomic Sci.">
        <title>Complete genome sequence of the aquatic bacterium Runella slithyformis type strain (LSU 4(T)).</title>
        <authorList>
            <person name="Copeland A."/>
            <person name="Zhang X."/>
            <person name="Misra M."/>
            <person name="Lapidus A."/>
            <person name="Nolan M."/>
            <person name="Lucas S."/>
            <person name="Deshpande S."/>
            <person name="Cheng J.F."/>
            <person name="Tapia R."/>
            <person name="Goodwin L.A."/>
            <person name="Pitluck S."/>
            <person name="Liolios K."/>
            <person name="Pagani I."/>
            <person name="Ivanova N."/>
            <person name="Mikhailova N."/>
            <person name="Pati A."/>
            <person name="Chen A."/>
            <person name="Palaniappan K."/>
            <person name="Land M."/>
            <person name="Hauser L."/>
            <person name="Pan C."/>
            <person name="Jeffries C.D."/>
            <person name="Detter J.C."/>
            <person name="Brambilla E.M."/>
            <person name="Rohde M."/>
            <person name="Djao O.D."/>
            <person name="Goker M."/>
            <person name="Sikorski J."/>
            <person name="Tindall B.J."/>
            <person name="Woyke T."/>
            <person name="Bristow J."/>
            <person name="Eisen J.A."/>
            <person name="Markowitz V."/>
            <person name="Hugenholtz P."/>
            <person name="Kyrpides N.C."/>
            <person name="Klenk H.P."/>
            <person name="Mavromatis K."/>
        </authorList>
    </citation>
    <scope>NUCLEOTIDE SEQUENCE [LARGE SCALE GENOMIC DNA]</scope>
    <source>
        <strain evidence="3">ATCC 29530 / DSM 19594 / LMG 11500 / NCIMB 11436 / LSU 4</strain>
    </source>
</reference>
<sequence>MAVFIAFFGFVTWKSGLQPVSQKTILFVVGDNQAEAIVRATDRFYQQYPQLAQKVEVIVRTRSNTQPTDPVPPSDVMVVKVQEKEFFEQHLDYIKNTNTAFAPAGSPVVTIALGSAGAKYKEEDYEAFGMKRDPQVEAYHETPSPNEYRKMLGYLLNRYCGFGEVKIEKTAPLPENGLGIFQNGKVTRLVPTWQEWEQQQKPDPTKEKIGVLIYGSAAQEGILHIENAVGQEIERRGYQPVYVFGYPGSKAIKQTILDTLSWKNRGIKACISWLFKFSDRKAEKVLASLDVPLINAVDNFGNTLDEWKNSKKGLSSAEVAWQIAIPEIAGMVQPTVLGGVKLDGGIPYKTAIPERVERVVSRAIRYVKLQNTPASQRKVAILYWNYPPGKDNVGASYLNVMRTMPMLVGQMKKAGYTIQHFDPDKTRSIEMLIKERGRNVGKYAPGELLRMVNAGGAELIPVSTYKKWFAQLDPQYQLQITNHWGPPEKADIMTIRRNGELYFVLPIIRFGNVSIMPQPDRARSQDIAALYHSQTLPPHHQYICAYLWLQRSMDALIHTGTHGTQEWLDGKETGLSNQDSPEVLAGDLPIMYIYNMDVVGEGIQAKRRGAATIIDHLTPALGEAGMTPEMKKLNGLVRQWETTQSLNPEGTGPILEMIEQMATKMGIKKDLEKNGWGDKTALKAQKADKIKKMVEELQHYIEETRERSTPFGLHTFGVSPVGKQLDNFAGIIAKTNGQGRLSEFRTILSSTADEEIRLLLHGLEGRYVTPEVGNDPIRNPNAIPTGRNFYTFDPRSVPVPYADSIGRIMADNFVKDFKKNNGTFPQKVAFEVWCVETVRHQGMQEAQMLGLLGVRLVRDKMGRVENLELIPRSELGRPRVDVVMSSTGLYRDTFPMFFELMDKAFRLAASSPEADNPVRNHSEATRKKLIESGMDSAQARIRSQIRIFAEPSGTYGSKVSEAAYASGTWDNESQIAELYIRRMGNGYGGGIWGESMETEYKEALKGTQAIVHSRSSSLYMSLDNDDFFGFAGAIALGVRHLDKTKKSPSVMVADLRTKGSEKYQSLERFMGQELRSRYFNPEYIKAMTAEGYSGARHVMQGVEYLWGWQVVYPEVVTAEKWQEFYEVWLKDRYKLKTNEFFEEHSPHARESMSARMLEAVRKGYWNPSEEVKKDLSKIYVESVAKHGVSCGHTTCDHPELHQFIKGIAIASGSVKPADVAKWVKNVETATGKPIAEALAKRISDKNEWNDPNKVKQYKPNEAVSEQMAEKSQSSNQKQAVKGYKMQEEQVMDATSAKSSANAPTGSTRLYLGILGGQLVLLLLGGIRRCF</sequence>
<organism evidence="2 3">
    <name type="scientific">Runella slithyformis (strain ATCC 29530 / DSM 19594 / LMG 11500 / NCIMB 11436 / LSU 4)</name>
    <dbReference type="NCBI Taxonomy" id="761193"/>
    <lineage>
        <taxon>Bacteria</taxon>
        <taxon>Pseudomonadati</taxon>
        <taxon>Bacteroidota</taxon>
        <taxon>Cytophagia</taxon>
        <taxon>Cytophagales</taxon>
        <taxon>Spirosomataceae</taxon>
        <taxon>Runella</taxon>
    </lineage>
</organism>
<dbReference type="KEGG" id="rsi:Runsl_5666"/>
<keyword evidence="3" id="KW-1185">Reference proteome</keyword>
<dbReference type="PANTHER" id="PTHR44119:SF4">
    <property type="entry name" value="AEROBIC COBALTOCHELATASE SUBUNIT COBN"/>
    <property type="match status" value="1"/>
</dbReference>
<feature type="domain" description="CobN/magnesium chelatase" evidence="1">
    <location>
        <begin position="138"/>
        <end position="738"/>
    </location>
</feature>
<accession>A0A7U3ZRC7</accession>
<reference evidence="3" key="1">
    <citation type="submission" date="2011-06" db="EMBL/GenBank/DDBJ databases">
        <title>The complete genome of plasmid 1 of Runella slithyformis DSM 19594.</title>
        <authorList>
            <consortium name="US DOE Joint Genome Institute (JGI-PGF)"/>
            <person name="Lucas S."/>
            <person name="Han J."/>
            <person name="Lapidus A."/>
            <person name="Bruce D."/>
            <person name="Goodwin L."/>
            <person name="Pitluck S."/>
            <person name="Peters L."/>
            <person name="Kyrpides N."/>
            <person name="Mavromatis K."/>
            <person name="Ivanova N."/>
            <person name="Ovchinnikova G."/>
            <person name="Zhang X."/>
            <person name="Misra M."/>
            <person name="Detter J.C."/>
            <person name="Tapia R."/>
            <person name="Han C."/>
            <person name="Land M."/>
            <person name="Hauser L."/>
            <person name="Markowitz V."/>
            <person name="Cheng J.-F."/>
            <person name="Hugenholtz P."/>
            <person name="Woyke T."/>
            <person name="Wu D."/>
            <person name="Tindall B."/>
            <person name="Faehrich R."/>
            <person name="Brambilla E."/>
            <person name="Klenk H.-P."/>
            <person name="Eisen J.A."/>
        </authorList>
    </citation>
    <scope>NUCLEOTIDE SEQUENCE [LARGE SCALE GENOMIC DNA]</scope>
    <source>
        <strain evidence="3">ATCC 29530 / DSM 19594 / LMG 11500 / NCIMB 11436 / LSU 4</strain>
        <plasmid evidence="3">pRUNSL01</plasmid>
    </source>
</reference>
<geneLocation type="plasmid" evidence="2 3">
    <name>pRUNSL01</name>
</geneLocation>
<dbReference type="EC" id="6.6.1.1" evidence="2"/>
<dbReference type="Pfam" id="PF02514">
    <property type="entry name" value="CobN-Mg_chel"/>
    <property type="match status" value="2"/>
</dbReference>
<feature type="domain" description="CobN/magnesium chelatase" evidence="1">
    <location>
        <begin position="749"/>
        <end position="1171"/>
    </location>
</feature>
<evidence type="ECO:0000313" key="2">
    <source>
        <dbReference type="EMBL" id="AEI51955.1"/>
    </source>
</evidence>
<dbReference type="EMBL" id="CP002860">
    <property type="protein sequence ID" value="AEI51955.1"/>
    <property type="molecule type" value="Genomic_DNA"/>
</dbReference>